<accession>A0A7X0X611</accession>
<evidence type="ECO:0000256" key="3">
    <source>
        <dbReference type="ARBA" id="ARBA00008737"/>
    </source>
</evidence>
<organism evidence="11 12">
    <name type="scientific">Listeria immobilis</name>
    <dbReference type="NCBI Taxonomy" id="2713502"/>
    <lineage>
        <taxon>Bacteria</taxon>
        <taxon>Bacillati</taxon>
        <taxon>Bacillota</taxon>
        <taxon>Bacilli</taxon>
        <taxon>Bacillales</taxon>
        <taxon>Listeriaceae</taxon>
        <taxon>Listeria</taxon>
    </lineage>
</organism>
<proteinExistence type="inferred from homology"/>
<keyword evidence="7 9" id="KW-0057">Aromatic amino acid biosynthesis</keyword>
<dbReference type="InterPro" id="IPR013785">
    <property type="entry name" value="Aldolase_TIM"/>
</dbReference>
<dbReference type="Gene3D" id="3.20.20.70">
    <property type="entry name" value="Aldolase class I"/>
    <property type="match status" value="1"/>
</dbReference>
<dbReference type="PANTHER" id="PTHR22854:SF2">
    <property type="entry name" value="INDOLE-3-GLYCEROL-PHOSPHATE SYNTHASE"/>
    <property type="match status" value="1"/>
</dbReference>
<dbReference type="FunFam" id="3.20.20.70:FF:000024">
    <property type="entry name" value="Indole-3-glycerol phosphate synthase"/>
    <property type="match status" value="1"/>
</dbReference>
<sequence>MTFLEEILAQKAVEVAKMPKEDLLEKRETYSFYDFLKVHTTEMQLIAEVKRASPSKGEINMNVNPVTQAKAYEASGASMISVLTDPIFFKGSIADLREVASNVTIPVLCKDFIISEKQLIRARNAGATVVLLIISALGEKKLKQLFHQALSFDLEVLVEVHNAEELAVAQKIGAKLIGVNNRNLHTFEVDIAVSEALVSDFASDACFISESGFKVAADVERVKESYHAVLVGEALMREKTPEIAARKLKVKRC</sequence>
<dbReference type="InterPro" id="IPR013798">
    <property type="entry name" value="Indole-3-glycerol_P_synth_dom"/>
</dbReference>
<dbReference type="EMBL" id="JAASTW010000003">
    <property type="protein sequence ID" value="MBC1488008.1"/>
    <property type="molecule type" value="Genomic_DNA"/>
</dbReference>
<comment type="pathway">
    <text evidence="2 9">Amino-acid biosynthesis; L-tryptophan biosynthesis; L-tryptophan from chorismate: step 4/5.</text>
</comment>
<evidence type="ECO:0000256" key="1">
    <source>
        <dbReference type="ARBA" id="ARBA00001633"/>
    </source>
</evidence>
<comment type="catalytic activity">
    <reaction evidence="1 9">
        <text>1-(2-carboxyphenylamino)-1-deoxy-D-ribulose 5-phosphate + H(+) = (1S,2R)-1-C-(indol-3-yl)glycerol 3-phosphate + CO2 + H2O</text>
        <dbReference type="Rhea" id="RHEA:23476"/>
        <dbReference type="ChEBI" id="CHEBI:15377"/>
        <dbReference type="ChEBI" id="CHEBI:15378"/>
        <dbReference type="ChEBI" id="CHEBI:16526"/>
        <dbReference type="ChEBI" id="CHEBI:58613"/>
        <dbReference type="ChEBI" id="CHEBI:58866"/>
        <dbReference type="EC" id="4.1.1.48"/>
    </reaction>
</comment>
<keyword evidence="6 9" id="KW-0822">Tryptophan biosynthesis</keyword>
<dbReference type="InterPro" id="IPR045186">
    <property type="entry name" value="Indole-3-glycerol_P_synth"/>
</dbReference>
<evidence type="ECO:0000313" key="11">
    <source>
        <dbReference type="EMBL" id="MBC1488008.1"/>
    </source>
</evidence>
<dbReference type="GO" id="GO:0004425">
    <property type="term" value="F:indole-3-glycerol-phosphate synthase activity"/>
    <property type="evidence" value="ECO:0007669"/>
    <property type="project" value="UniProtKB-UniRule"/>
</dbReference>
<evidence type="ECO:0000256" key="6">
    <source>
        <dbReference type="ARBA" id="ARBA00022822"/>
    </source>
</evidence>
<dbReference type="UniPathway" id="UPA00035">
    <property type="reaction ID" value="UER00043"/>
</dbReference>
<dbReference type="GO" id="GO:0004640">
    <property type="term" value="F:phosphoribosylanthranilate isomerase activity"/>
    <property type="evidence" value="ECO:0007669"/>
    <property type="project" value="TreeGrafter"/>
</dbReference>
<dbReference type="Proteomes" id="UP000561617">
    <property type="component" value="Unassembled WGS sequence"/>
</dbReference>
<dbReference type="AlphaFoldDB" id="A0A7X0X611"/>
<dbReference type="HAMAP" id="MF_00134_B">
    <property type="entry name" value="IGPS_B"/>
    <property type="match status" value="1"/>
</dbReference>
<dbReference type="Pfam" id="PF00218">
    <property type="entry name" value="IGPS"/>
    <property type="match status" value="1"/>
</dbReference>
<dbReference type="SUPFAM" id="SSF51366">
    <property type="entry name" value="Ribulose-phoshate binding barrel"/>
    <property type="match status" value="1"/>
</dbReference>
<evidence type="ECO:0000313" key="12">
    <source>
        <dbReference type="Proteomes" id="UP000561617"/>
    </source>
</evidence>
<dbReference type="InterPro" id="IPR011060">
    <property type="entry name" value="RibuloseP-bd_barrel"/>
</dbReference>
<dbReference type="NCBIfam" id="NF001377">
    <property type="entry name" value="PRK00278.2-4"/>
    <property type="match status" value="1"/>
</dbReference>
<dbReference type="PROSITE" id="PS00614">
    <property type="entry name" value="IGPS"/>
    <property type="match status" value="1"/>
</dbReference>
<evidence type="ECO:0000256" key="7">
    <source>
        <dbReference type="ARBA" id="ARBA00023141"/>
    </source>
</evidence>
<dbReference type="RefSeq" id="WP_185380615.1">
    <property type="nucleotide sequence ID" value="NZ_JAASTW010000003.1"/>
</dbReference>
<comment type="caution">
    <text evidence="11">The sequence shown here is derived from an EMBL/GenBank/DDBJ whole genome shotgun (WGS) entry which is preliminary data.</text>
</comment>
<name>A0A7X0X611_9LIST</name>
<evidence type="ECO:0000256" key="9">
    <source>
        <dbReference type="HAMAP-Rule" id="MF_00134"/>
    </source>
</evidence>
<reference evidence="11 12" key="1">
    <citation type="submission" date="2020-03" db="EMBL/GenBank/DDBJ databases">
        <title>Soil Listeria distribution.</title>
        <authorList>
            <person name="Liao J."/>
            <person name="Wiedmann M."/>
        </authorList>
    </citation>
    <scope>NUCLEOTIDE SEQUENCE [LARGE SCALE GENOMIC DNA]</scope>
    <source>
        <strain evidence="11 12">FSL L7-1554</strain>
    </source>
</reference>
<dbReference type="EC" id="4.1.1.48" evidence="9"/>
<protein>
    <recommendedName>
        <fullName evidence="9">Indole-3-glycerol phosphate synthase</fullName>
        <shortName evidence="9">IGPS</shortName>
        <ecNumber evidence="9">4.1.1.48</ecNumber>
    </recommendedName>
</protein>
<evidence type="ECO:0000256" key="8">
    <source>
        <dbReference type="ARBA" id="ARBA00023239"/>
    </source>
</evidence>
<feature type="domain" description="Indole-3-glycerol phosphate synthase" evidence="10">
    <location>
        <begin position="4"/>
        <end position="248"/>
    </location>
</feature>
<evidence type="ECO:0000256" key="5">
    <source>
        <dbReference type="ARBA" id="ARBA00022793"/>
    </source>
</evidence>
<gene>
    <name evidence="9 11" type="primary">trpC</name>
    <name evidence="11" type="ORF">HCJ38_03165</name>
</gene>
<keyword evidence="5 9" id="KW-0210">Decarboxylase</keyword>
<dbReference type="NCBIfam" id="NF001371">
    <property type="entry name" value="PRK00278.1-3"/>
    <property type="match status" value="1"/>
</dbReference>
<evidence type="ECO:0000256" key="4">
    <source>
        <dbReference type="ARBA" id="ARBA00022605"/>
    </source>
</evidence>
<dbReference type="CDD" id="cd00331">
    <property type="entry name" value="IGPS"/>
    <property type="match status" value="1"/>
</dbReference>
<comment type="similarity">
    <text evidence="3 9">Belongs to the TrpC family.</text>
</comment>
<dbReference type="PANTHER" id="PTHR22854">
    <property type="entry name" value="TRYPTOPHAN BIOSYNTHESIS PROTEIN"/>
    <property type="match status" value="1"/>
</dbReference>
<dbReference type="InterPro" id="IPR001468">
    <property type="entry name" value="Indole-3-GlycerolPSynthase_CS"/>
</dbReference>
<keyword evidence="4 9" id="KW-0028">Amino-acid biosynthesis</keyword>
<evidence type="ECO:0000259" key="10">
    <source>
        <dbReference type="Pfam" id="PF00218"/>
    </source>
</evidence>
<evidence type="ECO:0000256" key="2">
    <source>
        <dbReference type="ARBA" id="ARBA00004696"/>
    </source>
</evidence>
<keyword evidence="8 9" id="KW-0456">Lyase</keyword>
<dbReference type="GO" id="GO:0000162">
    <property type="term" value="P:L-tryptophan biosynthetic process"/>
    <property type="evidence" value="ECO:0007669"/>
    <property type="project" value="UniProtKB-UniRule"/>
</dbReference>